<feature type="compositionally biased region" description="Low complexity" evidence="1">
    <location>
        <begin position="277"/>
        <end position="299"/>
    </location>
</feature>
<reference evidence="3 4" key="1">
    <citation type="submission" date="2017-11" db="EMBL/GenBank/DDBJ databases">
        <title>Draft genome of actinobacteria isolated from guarana (Paullinia cupana (Mart.) Ducke.</title>
        <authorList>
            <person name="Siqueira K.A."/>
            <person name="Liotti R.G."/>
            <person name="Mendes T.A.O."/>
            <person name="Soares M.A."/>
        </authorList>
    </citation>
    <scope>NUCLEOTIDE SEQUENCE [LARGE SCALE GENOMIC DNA]</scope>
    <source>
        <strain evidence="3 4">193</strain>
    </source>
</reference>
<evidence type="ECO:0008006" key="5">
    <source>
        <dbReference type="Google" id="ProtNLM"/>
    </source>
</evidence>
<evidence type="ECO:0000313" key="3">
    <source>
        <dbReference type="EMBL" id="RMB85099.1"/>
    </source>
</evidence>
<sequence length="428" mass="44082">MRVLNSGTTVEECRFEVVGPCAGWTTVEPESLSLYPGASGTAVLTLRPPRTSQVSPGETPLGLRVVPTSEHSETVVLERTVTVGTFTEVTAELVPPGSNSPWRGRHKVAVDSRGNTPVTVDLAARGATERSRLMFGPAELEVPPGQAKFTTLTVRPAKRLWRGTPITHPFQVAVTPRVAEGQDPYQPVVLDGSYEQQPILPRWLPRALVVAVLVAAALVGLWYSVLRPTVRSAAREAITPQAVESALREGNPDPGGTGGTGSSGQGEGGTGSGGTAGADAGSAGSGGDASASPGSSATGEPGGSGTPKSARVQVRDAVGGGATRRTAYEVPAGRTFELTDIVIQNPQGDAGTLVVSSDDGPLLTLALENFRDSDYHFVTPIEVRSAGRITVSVNCRRVGRPVGAPAPSQCSESLFLGGKIGAAAQSNG</sequence>
<dbReference type="EMBL" id="PENI01000008">
    <property type="protein sequence ID" value="RMB85099.1"/>
    <property type="molecule type" value="Genomic_DNA"/>
</dbReference>
<comment type="caution">
    <text evidence="3">The sequence shown here is derived from an EMBL/GenBank/DDBJ whole genome shotgun (WGS) entry which is preliminary data.</text>
</comment>
<accession>A0A3M0IFX7</accession>
<keyword evidence="4" id="KW-1185">Reference proteome</keyword>
<protein>
    <recommendedName>
        <fullName evidence="5">Hydrolytic protein</fullName>
    </recommendedName>
</protein>
<dbReference type="Proteomes" id="UP000270471">
    <property type="component" value="Unassembled WGS sequence"/>
</dbReference>
<feature type="transmembrane region" description="Helical" evidence="2">
    <location>
        <begin position="203"/>
        <end position="225"/>
    </location>
</feature>
<dbReference type="OrthoDB" id="3444343at2"/>
<evidence type="ECO:0000313" key="4">
    <source>
        <dbReference type="Proteomes" id="UP000270471"/>
    </source>
</evidence>
<keyword evidence="2" id="KW-0472">Membrane</keyword>
<feature type="region of interest" description="Disordered" evidence="1">
    <location>
        <begin position="245"/>
        <end position="325"/>
    </location>
</feature>
<evidence type="ECO:0000256" key="2">
    <source>
        <dbReference type="SAM" id="Phobius"/>
    </source>
</evidence>
<evidence type="ECO:0000256" key="1">
    <source>
        <dbReference type="SAM" id="MobiDB-lite"/>
    </source>
</evidence>
<keyword evidence="2" id="KW-0812">Transmembrane</keyword>
<organism evidence="3 4">
    <name type="scientific">Streptomyces shenzhenensis</name>
    <dbReference type="NCBI Taxonomy" id="943815"/>
    <lineage>
        <taxon>Bacteria</taxon>
        <taxon>Bacillati</taxon>
        <taxon>Actinomycetota</taxon>
        <taxon>Actinomycetes</taxon>
        <taxon>Kitasatosporales</taxon>
        <taxon>Streptomycetaceae</taxon>
        <taxon>Streptomyces</taxon>
    </lineage>
</organism>
<gene>
    <name evidence="3" type="ORF">CTZ28_15935</name>
</gene>
<dbReference type="AlphaFoldDB" id="A0A3M0IFX7"/>
<feature type="compositionally biased region" description="Gly residues" evidence="1">
    <location>
        <begin position="253"/>
        <end position="276"/>
    </location>
</feature>
<keyword evidence="2" id="KW-1133">Transmembrane helix</keyword>
<name>A0A3M0IFX7_9ACTN</name>
<proteinExistence type="predicted"/>